<name>A0A498KA87_MALDO</name>
<dbReference type="OrthoDB" id="1161391at2759"/>
<comment type="caution">
    <text evidence="1">The sequence shown here is derived from an EMBL/GenBank/DDBJ whole genome shotgun (WGS) entry which is preliminary data.</text>
</comment>
<protein>
    <recommendedName>
        <fullName evidence="3">MADS-box domain-containing protein</fullName>
    </recommendedName>
</protein>
<accession>A0A498KA87</accession>
<sequence>MVRREENRKRKKLCEISSLCHKRHQTLHKKAEELEDIDAKVCIVSYDVDGNLGVWPEDERKARAIMMKFKEADAKASLSPLRRGTEVRISDMLGGKINKVEGKNKGKMKGKKKDFEGFDDRCEKGFEGFEDGGEKGLAMWDDEHLGQLGELQRDSWWSITRVMESCIQIADEMVQSILLDGQAIQPYDFNNVMATTPNFPVNSEPAGPKLPISGDNYHDKNRIVSVDNVGFSSEVGSDGRGDVNNTYAYNPWVNYINLGDDFDYGDSGEMGEKINNINNDYQLDNYNPPLMDSLAQSSNIYSENQSYFEAADNLAANLMGFEGCAENNNIHVGSIINPPQTLISSWGKDLTHVHQPMIPKRQEAVSFPVWPQPLQSAQMSNIF</sequence>
<reference evidence="1 2" key="1">
    <citation type="submission" date="2018-10" db="EMBL/GenBank/DDBJ databases">
        <title>A high-quality apple genome assembly.</title>
        <authorList>
            <person name="Hu J."/>
        </authorList>
    </citation>
    <scope>NUCLEOTIDE SEQUENCE [LARGE SCALE GENOMIC DNA]</scope>
    <source>
        <strain evidence="2">cv. HFTH1</strain>
        <tissue evidence="1">Young leaf</tissue>
    </source>
</reference>
<evidence type="ECO:0008006" key="3">
    <source>
        <dbReference type="Google" id="ProtNLM"/>
    </source>
</evidence>
<gene>
    <name evidence="1" type="ORF">DVH24_002813</name>
</gene>
<proteinExistence type="predicted"/>
<dbReference type="AlphaFoldDB" id="A0A498KA87"/>
<evidence type="ECO:0000313" key="1">
    <source>
        <dbReference type="EMBL" id="RXI02735.1"/>
    </source>
</evidence>
<keyword evidence="2" id="KW-1185">Reference proteome</keyword>
<organism evidence="1 2">
    <name type="scientific">Malus domestica</name>
    <name type="common">Apple</name>
    <name type="synonym">Pyrus malus</name>
    <dbReference type="NCBI Taxonomy" id="3750"/>
    <lineage>
        <taxon>Eukaryota</taxon>
        <taxon>Viridiplantae</taxon>
        <taxon>Streptophyta</taxon>
        <taxon>Embryophyta</taxon>
        <taxon>Tracheophyta</taxon>
        <taxon>Spermatophyta</taxon>
        <taxon>Magnoliopsida</taxon>
        <taxon>eudicotyledons</taxon>
        <taxon>Gunneridae</taxon>
        <taxon>Pentapetalae</taxon>
        <taxon>rosids</taxon>
        <taxon>fabids</taxon>
        <taxon>Rosales</taxon>
        <taxon>Rosaceae</taxon>
        <taxon>Amygdaloideae</taxon>
        <taxon>Maleae</taxon>
        <taxon>Malus</taxon>
    </lineage>
</organism>
<dbReference type="Proteomes" id="UP000290289">
    <property type="component" value="Chromosome 3"/>
</dbReference>
<dbReference type="EMBL" id="RDQH01000329">
    <property type="protein sequence ID" value="RXI02735.1"/>
    <property type="molecule type" value="Genomic_DNA"/>
</dbReference>
<evidence type="ECO:0000313" key="2">
    <source>
        <dbReference type="Proteomes" id="UP000290289"/>
    </source>
</evidence>